<dbReference type="PANTHER" id="PTHR30469">
    <property type="entry name" value="MULTIDRUG RESISTANCE PROTEIN MDTA"/>
    <property type="match status" value="1"/>
</dbReference>
<evidence type="ECO:0000256" key="1">
    <source>
        <dbReference type="ARBA" id="ARBA00009477"/>
    </source>
</evidence>
<dbReference type="FunFam" id="2.40.30.170:FF:000010">
    <property type="entry name" value="Efflux RND transporter periplasmic adaptor subunit"/>
    <property type="match status" value="1"/>
</dbReference>
<dbReference type="InterPro" id="IPR058792">
    <property type="entry name" value="Beta-barrel_RND_2"/>
</dbReference>
<sequence>MKRFRVKYWILPVILFVALMAAFRSGAFSSAKNQPPADDGVVNVQIKKIQYVSMTPQLKLDGSIEGQTAAAVSAKIAGRIETVLVHEGQSVKAGDPLVKLESVEQANSVRTARDAVTKVKINYDFAAADYKRYKKLYDLGAISEQQLETADAKLKSSQADLSSASASLNSAEQQYGYGVITAPVDGVVANKTATVGQVVSPGTPLMVVENINTVYAVVNIEQEDLGRVQAGQKAAATVDAYPGKIFDGLVERMNPAASTANRMFRTKIRINNTAGLLKPGMFTKVQLATGEAVRVLTVPQAAVVQKQGLYYVFTLENNKAVRHPVDVGAVTGDSMVIKSGLKAGDSVLISNVNQLKDGDAVQVAEQVGKNETDGN</sequence>
<evidence type="ECO:0000259" key="2">
    <source>
        <dbReference type="Pfam" id="PF25954"/>
    </source>
</evidence>
<dbReference type="InterPro" id="IPR006143">
    <property type="entry name" value="RND_pump_MFP"/>
</dbReference>
<dbReference type="PRINTS" id="PR01490">
    <property type="entry name" value="RTXTOXIND"/>
</dbReference>
<dbReference type="EMBL" id="UPPP01000133">
    <property type="protein sequence ID" value="VBB09644.1"/>
    <property type="molecule type" value="Genomic_DNA"/>
</dbReference>
<dbReference type="Gene3D" id="2.40.420.20">
    <property type="match status" value="1"/>
</dbReference>
<dbReference type="Gene3D" id="2.40.50.100">
    <property type="match status" value="1"/>
</dbReference>
<dbReference type="GO" id="GO:1990281">
    <property type="term" value="C:efflux pump complex"/>
    <property type="evidence" value="ECO:0007669"/>
    <property type="project" value="TreeGrafter"/>
</dbReference>
<dbReference type="AlphaFoldDB" id="A0A498RDS2"/>
<dbReference type="RefSeq" id="WP_122630421.1">
    <property type="nucleotide sequence ID" value="NZ_UPPP01000133.1"/>
</dbReference>
<dbReference type="Pfam" id="PF25954">
    <property type="entry name" value="Beta-barrel_RND_2"/>
    <property type="match status" value="1"/>
</dbReference>
<evidence type="ECO:0000313" key="5">
    <source>
        <dbReference type="EMBL" id="VBB09644.1"/>
    </source>
</evidence>
<evidence type="ECO:0000259" key="3">
    <source>
        <dbReference type="Pfam" id="PF25973"/>
    </source>
</evidence>
<dbReference type="Pfam" id="PF25989">
    <property type="entry name" value="YknX_C"/>
    <property type="match status" value="1"/>
</dbReference>
<dbReference type="SUPFAM" id="SSF111369">
    <property type="entry name" value="HlyD-like secretion proteins"/>
    <property type="match status" value="1"/>
</dbReference>
<dbReference type="Gene3D" id="1.10.287.470">
    <property type="entry name" value="Helix hairpin bin"/>
    <property type="match status" value="1"/>
</dbReference>
<feature type="domain" description="YknX-like C-terminal permuted SH3-like" evidence="4">
    <location>
        <begin position="295"/>
        <end position="363"/>
    </location>
</feature>
<dbReference type="NCBIfam" id="TIGR01730">
    <property type="entry name" value="RND_mfp"/>
    <property type="match status" value="1"/>
</dbReference>
<dbReference type="PANTHER" id="PTHR30469:SF15">
    <property type="entry name" value="HLYD FAMILY OF SECRETION PROTEINS"/>
    <property type="match status" value="1"/>
</dbReference>
<gene>
    <name evidence="5" type="ORF">LUCI_4942</name>
</gene>
<dbReference type="InterPro" id="IPR058647">
    <property type="entry name" value="BSH_CzcB-like"/>
</dbReference>
<dbReference type="Gene3D" id="2.40.30.170">
    <property type="match status" value="1"/>
</dbReference>
<organism evidence="5 6">
    <name type="scientific">Lucifera butyrica</name>
    <dbReference type="NCBI Taxonomy" id="1351585"/>
    <lineage>
        <taxon>Bacteria</taxon>
        <taxon>Bacillati</taxon>
        <taxon>Bacillota</taxon>
        <taxon>Negativicutes</taxon>
        <taxon>Veillonellales</taxon>
        <taxon>Veillonellaceae</taxon>
        <taxon>Lucifera</taxon>
    </lineage>
</organism>
<proteinExistence type="inferred from homology"/>
<name>A0A498RDS2_9FIRM</name>
<protein>
    <submittedName>
        <fullName evidence="5">Rtx secretion protein d gram-negative bacteria</fullName>
    </submittedName>
</protein>
<evidence type="ECO:0000259" key="4">
    <source>
        <dbReference type="Pfam" id="PF25989"/>
    </source>
</evidence>
<dbReference type="InterPro" id="IPR058637">
    <property type="entry name" value="YknX-like_C"/>
</dbReference>
<reference evidence="5 6" key="1">
    <citation type="submission" date="2018-06" db="EMBL/GenBank/DDBJ databases">
        <authorList>
            <person name="Strepis N."/>
        </authorList>
    </citation>
    <scope>NUCLEOTIDE SEQUENCE [LARGE SCALE GENOMIC DNA]</scope>
    <source>
        <strain evidence="5">LUCI</strain>
    </source>
</reference>
<evidence type="ECO:0000313" key="6">
    <source>
        <dbReference type="Proteomes" id="UP000277811"/>
    </source>
</evidence>
<feature type="domain" description="CzcB-like barrel-sandwich hybrid" evidence="3">
    <location>
        <begin position="70"/>
        <end position="208"/>
    </location>
</feature>
<accession>A0A498RDS2</accession>
<dbReference type="Pfam" id="PF25973">
    <property type="entry name" value="BSH_CzcB"/>
    <property type="match status" value="1"/>
</dbReference>
<feature type="domain" description="CusB-like beta-barrel" evidence="2">
    <location>
        <begin position="214"/>
        <end position="289"/>
    </location>
</feature>
<dbReference type="Proteomes" id="UP000277811">
    <property type="component" value="Unassembled WGS sequence"/>
</dbReference>
<dbReference type="GO" id="GO:0015562">
    <property type="term" value="F:efflux transmembrane transporter activity"/>
    <property type="evidence" value="ECO:0007669"/>
    <property type="project" value="TreeGrafter"/>
</dbReference>
<dbReference type="OrthoDB" id="5392603at2"/>
<keyword evidence="6" id="KW-1185">Reference proteome</keyword>
<comment type="similarity">
    <text evidence="1">Belongs to the membrane fusion protein (MFP) (TC 8.A.1) family.</text>
</comment>